<reference evidence="2 3" key="1">
    <citation type="submission" date="2011-02" db="EMBL/GenBank/DDBJ databases">
        <title>The Genome Sequence of Sphaeroforma arctica JP610.</title>
        <authorList>
            <consortium name="The Broad Institute Genome Sequencing Platform"/>
            <person name="Russ C."/>
            <person name="Cuomo C."/>
            <person name="Young S.K."/>
            <person name="Zeng Q."/>
            <person name="Gargeya S."/>
            <person name="Alvarado L."/>
            <person name="Berlin A."/>
            <person name="Chapman S.B."/>
            <person name="Chen Z."/>
            <person name="Freedman E."/>
            <person name="Gellesch M."/>
            <person name="Goldberg J."/>
            <person name="Griggs A."/>
            <person name="Gujja S."/>
            <person name="Heilman E."/>
            <person name="Heiman D."/>
            <person name="Howarth C."/>
            <person name="Mehta T."/>
            <person name="Neiman D."/>
            <person name="Pearson M."/>
            <person name="Roberts A."/>
            <person name="Saif S."/>
            <person name="Shea T."/>
            <person name="Shenoy N."/>
            <person name="Sisk P."/>
            <person name="Stolte C."/>
            <person name="Sykes S."/>
            <person name="White J."/>
            <person name="Yandava C."/>
            <person name="Burger G."/>
            <person name="Gray M.W."/>
            <person name="Holland P.W.H."/>
            <person name="King N."/>
            <person name="Lang F.B.F."/>
            <person name="Roger A.J."/>
            <person name="Ruiz-Trillo I."/>
            <person name="Haas B."/>
            <person name="Nusbaum C."/>
            <person name="Birren B."/>
        </authorList>
    </citation>
    <scope>NUCLEOTIDE SEQUENCE [LARGE SCALE GENOMIC DNA]</scope>
    <source>
        <strain evidence="2 3">JP610</strain>
    </source>
</reference>
<gene>
    <name evidence="2" type="ORF">SARC_03549</name>
</gene>
<name>A0A0L0G5A0_9EUKA</name>
<sequence>MFNKGRSFQVQGWATRLDVDQYFYHKQCQKLAKKLFIVGIRSIVLQLSMELIEEEERALCLSTYESAYYKAASVADDHSGTSSRRQPLSGAEPAARKNAERLNALIEAREEVNNDMPVGAAQISETV</sequence>
<keyword evidence="3" id="KW-1185">Reference proteome</keyword>
<proteinExistence type="predicted"/>
<dbReference type="EMBL" id="KQ241779">
    <property type="protein sequence ID" value="KNC84217.1"/>
    <property type="molecule type" value="Genomic_DNA"/>
</dbReference>
<dbReference type="GeneID" id="25904053"/>
<evidence type="ECO:0000313" key="3">
    <source>
        <dbReference type="Proteomes" id="UP000054560"/>
    </source>
</evidence>
<organism evidence="2 3">
    <name type="scientific">Sphaeroforma arctica JP610</name>
    <dbReference type="NCBI Taxonomy" id="667725"/>
    <lineage>
        <taxon>Eukaryota</taxon>
        <taxon>Ichthyosporea</taxon>
        <taxon>Ichthyophonida</taxon>
        <taxon>Sphaeroforma</taxon>
    </lineage>
</organism>
<protein>
    <submittedName>
        <fullName evidence="2">Uncharacterized protein</fullName>
    </submittedName>
</protein>
<accession>A0A0L0G5A0</accession>
<evidence type="ECO:0000256" key="1">
    <source>
        <dbReference type="SAM" id="MobiDB-lite"/>
    </source>
</evidence>
<dbReference type="RefSeq" id="XP_014158119.1">
    <property type="nucleotide sequence ID" value="XM_014302644.1"/>
</dbReference>
<dbReference type="Proteomes" id="UP000054560">
    <property type="component" value="Unassembled WGS sequence"/>
</dbReference>
<evidence type="ECO:0000313" key="2">
    <source>
        <dbReference type="EMBL" id="KNC84217.1"/>
    </source>
</evidence>
<dbReference type="AlphaFoldDB" id="A0A0L0G5A0"/>
<feature type="region of interest" description="Disordered" evidence="1">
    <location>
        <begin position="74"/>
        <end position="96"/>
    </location>
</feature>